<dbReference type="AlphaFoldDB" id="A0A0N9IBC9"/>
<dbReference type="Proteomes" id="UP000063699">
    <property type="component" value="Chromosome"/>
</dbReference>
<dbReference type="KEGG" id="kphy:AOZ06_48215"/>
<proteinExistence type="predicted"/>
<dbReference type="EMBL" id="CP012752">
    <property type="protein sequence ID" value="ALG13618.1"/>
    <property type="molecule type" value="Genomic_DNA"/>
</dbReference>
<keyword evidence="2" id="KW-1185">Reference proteome</keyword>
<accession>A0A0N9IBC9</accession>
<reference evidence="1 2" key="1">
    <citation type="submission" date="2015-07" db="EMBL/GenBank/DDBJ databases">
        <title>Genome sequencing of Kibdelosporangium phytohabitans.</title>
        <authorList>
            <person name="Qin S."/>
            <person name="Xing K."/>
        </authorList>
    </citation>
    <scope>NUCLEOTIDE SEQUENCE [LARGE SCALE GENOMIC DNA]</scope>
    <source>
        <strain evidence="1 2">KLBMP1111</strain>
    </source>
</reference>
<organism evidence="1 2">
    <name type="scientific">Kibdelosporangium phytohabitans</name>
    <dbReference type="NCBI Taxonomy" id="860235"/>
    <lineage>
        <taxon>Bacteria</taxon>
        <taxon>Bacillati</taxon>
        <taxon>Actinomycetota</taxon>
        <taxon>Actinomycetes</taxon>
        <taxon>Pseudonocardiales</taxon>
        <taxon>Pseudonocardiaceae</taxon>
        <taxon>Kibdelosporangium</taxon>
    </lineage>
</organism>
<name>A0A0N9IBC9_9PSEU</name>
<gene>
    <name evidence="1" type="ORF">AOZ06_48215</name>
</gene>
<evidence type="ECO:0000313" key="2">
    <source>
        <dbReference type="Proteomes" id="UP000063699"/>
    </source>
</evidence>
<protein>
    <submittedName>
        <fullName evidence="1">Uncharacterized protein</fullName>
    </submittedName>
</protein>
<evidence type="ECO:0000313" key="1">
    <source>
        <dbReference type="EMBL" id="ALG13618.1"/>
    </source>
</evidence>
<sequence>MTARELSKRWPNIRPWLRVNPETETINDEYHQWFFAKSFAQPPRPELAAAYDEWADFYEFQLEQRADELARDEHKRGLVEDWTEEMTYTARRCAAEARGEDPGDWVPQRQRRPDLYAAKEARVANIFATLDAHP</sequence>